<proteinExistence type="predicted"/>
<evidence type="ECO:0000256" key="1">
    <source>
        <dbReference type="SAM" id="MobiDB-lite"/>
    </source>
</evidence>
<feature type="region of interest" description="Disordered" evidence="1">
    <location>
        <begin position="1"/>
        <end position="23"/>
    </location>
</feature>
<organism evidence="3 4">
    <name type="scientific">Fonsecaea nubica</name>
    <dbReference type="NCBI Taxonomy" id="856822"/>
    <lineage>
        <taxon>Eukaryota</taxon>
        <taxon>Fungi</taxon>
        <taxon>Dikarya</taxon>
        <taxon>Ascomycota</taxon>
        <taxon>Pezizomycotina</taxon>
        <taxon>Eurotiomycetes</taxon>
        <taxon>Chaetothyriomycetidae</taxon>
        <taxon>Chaetothyriales</taxon>
        <taxon>Herpotrichiellaceae</taxon>
        <taxon>Fonsecaea</taxon>
    </lineage>
</organism>
<dbReference type="Pfam" id="PF22917">
    <property type="entry name" value="PRISE"/>
    <property type="match status" value="1"/>
</dbReference>
<accession>A0A178CGH0</accession>
<dbReference type="AlphaFoldDB" id="A0A178CGH0"/>
<reference evidence="3 4" key="1">
    <citation type="submission" date="2016-03" db="EMBL/GenBank/DDBJ databases">
        <title>The draft genome sequence of Fonsecaea nubica causative agent of cutaneous subcutaneous infection in human host.</title>
        <authorList>
            <person name="Costa F."/>
            <person name="Sybren D.H."/>
            <person name="Raittz R.T."/>
            <person name="Weiss V.A."/>
            <person name="Leao A.C."/>
            <person name="Gomes R."/>
            <person name="De Souza E.M."/>
            <person name="Pedrosa F.O."/>
            <person name="Steffens M.B."/>
            <person name="Bombassaro A."/>
            <person name="Tadra-Sfeir M.Z."/>
            <person name="Moreno L.F."/>
            <person name="Najafzadeh M.J."/>
            <person name="Felipe M.S."/>
            <person name="Teixeira M."/>
            <person name="Sun J."/>
            <person name="Xi L."/>
            <person name="Castro M.A."/>
            <person name="Vicente V.A."/>
        </authorList>
    </citation>
    <scope>NUCLEOTIDE SEQUENCE [LARGE SCALE GENOMIC DNA]</scope>
    <source>
        <strain evidence="3 4">CBS 269.64</strain>
    </source>
</reference>
<dbReference type="OrthoDB" id="1731983at2759"/>
<dbReference type="GeneID" id="34592949"/>
<comment type="caution">
    <text evidence="3">The sequence shown here is derived from an EMBL/GenBank/DDBJ whole genome shotgun (WGS) entry which is preliminary data.</text>
</comment>
<dbReference type="RefSeq" id="XP_022496167.1">
    <property type="nucleotide sequence ID" value="XM_022647821.1"/>
</dbReference>
<dbReference type="EMBL" id="LVCJ01000090">
    <property type="protein sequence ID" value="OAL28133.1"/>
    <property type="molecule type" value="Genomic_DNA"/>
</dbReference>
<keyword evidence="4" id="KW-1185">Reference proteome</keyword>
<feature type="domain" description="PRISE-like Rossmann-fold" evidence="2">
    <location>
        <begin position="141"/>
        <end position="321"/>
    </location>
</feature>
<dbReference type="InterPro" id="IPR036291">
    <property type="entry name" value="NAD(P)-bd_dom_sf"/>
</dbReference>
<dbReference type="SUPFAM" id="SSF51735">
    <property type="entry name" value="NAD(P)-binding Rossmann-fold domains"/>
    <property type="match status" value="1"/>
</dbReference>
<dbReference type="Gene3D" id="3.40.50.720">
    <property type="entry name" value="NAD(P)-binding Rossmann-like Domain"/>
    <property type="match status" value="1"/>
</dbReference>
<protein>
    <recommendedName>
        <fullName evidence="2">PRISE-like Rossmann-fold domain-containing protein</fullName>
    </recommendedName>
</protein>
<evidence type="ECO:0000313" key="4">
    <source>
        <dbReference type="Proteomes" id="UP000185904"/>
    </source>
</evidence>
<dbReference type="InterPro" id="IPR055222">
    <property type="entry name" value="PRISE-like_Rossmann-fold"/>
</dbReference>
<dbReference type="PANTHER" id="PTHR32487">
    <property type="entry name" value="3-OXO-DELTA(4,5)-STEROID 5-BETA-REDUCTASE"/>
    <property type="match status" value="1"/>
</dbReference>
<sequence>MTDPNELNACPDKTTQRGVGNPEFGHTELVTLVEFLGPSDGECQAKRAGKQAGIMANADEQILVTGATGVVGRSAMQYYGERGYKVIAVSRRRPLNTYGASWHSLDLSDEAACKALLSPLTGIVQIVFAALHEEPNLVAGWQEKQHVDRNALMLRNTVEAVAPYARNLRNVTILQGPKAYGVHVHPIRHGAREDRDEDRSIQNFYWAQEDYLKARQRGQPWSWNILRPSLIIGLSIGGAMNLYATIGVYAAVLKERGEPLYFPGQGQGVFESTDADLIAEACEYILLHNDTTQNQTYNLTNGESSSLREDWPLIAHSLGMQPGPDKPFAFARDLPSFSADWDLIREKYSLKAPPLDDFLGQSAQFADFVFAKGATDPSFMSCIKIRRAGFAGTVYTDDMIRKWFRLYQDEGLLPAASA</sequence>
<dbReference type="PANTHER" id="PTHR32487:SF0">
    <property type="entry name" value="3-OXO-DELTA(4,5)-STEROID 5-BETA-REDUCTASE"/>
    <property type="match status" value="1"/>
</dbReference>
<evidence type="ECO:0000313" key="3">
    <source>
        <dbReference type="EMBL" id="OAL28133.1"/>
    </source>
</evidence>
<name>A0A178CGH0_9EURO</name>
<evidence type="ECO:0000259" key="2">
    <source>
        <dbReference type="Pfam" id="PF22917"/>
    </source>
</evidence>
<dbReference type="Proteomes" id="UP000185904">
    <property type="component" value="Unassembled WGS sequence"/>
</dbReference>
<gene>
    <name evidence="3" type="ORF">AYO20_09552</name>
</gene>